<gene>
    <name evidence="1" type="ORF">X798_07119</name>
</gene>
<keyword evidence="2" id="KW-1185">Reference proteome</keyword>
<accession>A0A238BL13</accession>
<evidence type="ECO:0000313" key="1">
    <source>
        <dbReference type="EMBL" id="OZC05903.1"/>
    </source>
</evidence>
<organism evidence="1 2">
    <name type="scientific">Onchocerca flexuosa</name>
    <dbReference type="NCBI Taxonomy" id="387005"/>
    <lineage>
        <taxon>Eukaryota</taxon>
        <taxon>Metazoa</taxon>
        <taxon>Ecdysozoa</taxon>
        <taxon>Nematoda</taxon>
        <taxon>Chromadorea</taxon>
        <taxon>Rhabditida</taxon>
        <taxon>Spirurina</taxon>
        <taxon>Spiruromorpha</taxon>
        <taxon>Filarioidea</taxon>
        <taxon>Onchocercidae</taxon>
        <taxon>Onchocerca</taxon>
    </lineage>
</organism>
<dbReference type="EMBL" id="KZ270338">
    <property type="protein sequence ID" value="OZC05903.1"/>
    <property type="molecule type" value="Genomic_DNA"/>
</dbReference>
<dbReference type="Proteomes" id="UP000242913">
    <property type="component" value="Unassembled WGS sequence"/>
</dbReference>
<dbReference type="OrthoDB" id="10050321at2759"/>
<evidence type="ECO:0000313" key="2">
    <source>
        <dbReference type="Proteomes" id="UP000242913"/>
    </source>
</evidence>
<dbReference type="AlphaFoldDB" id="A0A238BL13"/>
<feature type="non-terminal residue" evidence="1">
    <location>
        <position position="268"/>
    </location>
</feature>
<protein>
    <submittedName>
        <fullName evidence="1">Uncharacterized protein</fullName>
    </submittedName>
</protein>
<name>A0A238BL13_9BILA</name>
<sequence>MDLKYFTRIIHSLNMQPQYIKEQDLKLVQCSEITAMLWHISRIGKRINNMITNGEFRTNHFMSDEMNNNKEYNQGYSKKIFNLIGRGANEYAKPENGYQKIISSKKPFVTKRSQSMIDLENECQKMGHILIQDGLTNIFPTLKKSQITTGKATSLGCVCRTESLKSFKMPTTEGVRRILSHEEVPFHDGIFQISYIGTAEQSQQQNLQYLYRNNALANCQSDELTFGFTSIRSNECYDLTDFNKNCNHKSPNFLQQQPIYSKYGDDIM</sequence>
<proteinExistence type="predicted"/>
<reference evidence="1 2" key="1">
    <citation type="submission" date="2015-12" db="EMBL/GenBank/DDBJ databases">
        <title>Draft genome of the nematode, Onchocerca flexuosa.</title>
        <authorList>
            <person name="Mitreva M."/>
        </authorList>
    </citation>
    <scope>NUCLEOTIDE SEQUENCE [LARGE SCALE GENOMIC DNA]</scope>
    <source>
        <strain evidence="1">Red Deer</strain>
    </source>
</reference>